<evidence type="ECO:0000256" key="1">
    <source>
        <dbReference type="ARBA" id="ARBA00011073"/>
    </source>
</evidence>
<feature type="active site" description="Charge relay system" evidence="5">
    <location>
        <position position="309"/>
    </location>
</feature>
<dbReference type="PANTHER" id="PTHR43806:SF11">
    <property type="entry name" value="CEREVISIN-RELATED"/>
    <property type="match status" value="1"/>
</dbReference>
<dbReference type="PANTHER" id="PTHR43806">
    <property type="entry name" value="PEPTIDASE S8"/>
    <property type="match status" value="1"/>
</dbReference>
<feature type="active site" description="Charge relay system" evidence="5">
    <location>
        <position position="88"/>
    </location>
</feature>
<evidence type="ECO:0000256" key="3">
    <source>
        <dbReference type="ARBA" id="ARBA00022801"/>
    </source>
</evidence>
<dbReference type="PROSITE" id="PS51892">
    <property type="entry name" value="SUBTILASE"/>
    <property type="match status" value="1"/>
</dbReference>
<dbReference type="EMBL" id="CP050861">
    <property type="protein sequence ID" value="UTD15651.1"/>
    <property type="molecule type" value="Genomic_DNA"/>
</dbReference>
<dbReference type="RefSeq" id="WP_253679203.1">
    <property type="nucleotide sequence ID" value="NZ_CP050861.1"/>
</dbReference>
<dbReference type="PRINTS" id="PR00723">
    <property type="entry name" value="SUBTILISIN"/>
</dbReference>
<evidence type="ECO:0000259" key="6">
    <source>
        <dbReference type="Pfam" id="PF00082"/>
    </source>
</evidence>
<evidence type="ECO:0000313" key="7">
    <source>
        <dbReference type="EMBL" id="UTD15651.1"/>
    </source>
</evidence>
<keyword evidence="4 5" id="KW-0720">Serine protease</keyword>
<evidence type="ECO:0000256" key="2">
    <source>
        <dbReference type="ARBA" id="ARBA00022670"/>
    </source>
</evidence>
<accession>A0AAE9MNN4</accession>
<feature type="domain" description="Peptidase S8/S53" evidence="6">
    <location>
        <begin position="79"/>
        <end position="504"/>
    </location>
</feature>
<dbReference type="GO" id="GO:0004252">
    <property type="term" value="F:serine-type endopeptidase activity"/>
    <property type="evidence" value="ECO:0007669"/>
    <property type="project" value="UniProtKB-UniRule"/>
</dbReference>
<dbReference type="Gene3D" id="3.40.50.200">
    <property type="entry name" value="Peptidase S8/S53 domain"/>
    <property type="match status" value="2"/>
</dbReference>
<protein>
    <submittedName>
        <fullName evidence="7">S8 family serine peptidase</fullName>
    </submittedName>
</protein>
<feature type="active site" description="Charge relay system" evidence="5">
    <location>
        <position position="471"/>
    </location>
</feature>
<dbReference type="InterPro" id="IPR000209">
    <property type="entry name" value="Peptidase_S8/S53_dom"/>
</dbReference>
<sequence>MLKNILLFSTIIILFIRCDYKKKYSKLKLSPNLIDQSEKREVFSEEELRSWYAKDIEFDTVPGISLYRANDSLLKNREGEDVVIAFLDSEIDINHEVLEDIIWENVKETPNNGIDDDDNGYIDDVNGWNFLGNINGENNSFTSYEFTRFLKKYDSFFKEKKAEEVGSKDSILYETFIRAQKKYKERVEYAKEDIEYANMLSTSMFNVKKELAKYFLNRDYTLKDLDSLKEAFPDNKELQRVILIRTNFIKYGFTQNYINNYKLNAEERVKKLLNLSFNDRKITKDNPDDINDFSYGNKFVNKNINLFEHGTELAGVIANFKNKKLKIMPVCISPFGDEHDKDIALAIRYAVDNGAKVINMSFGKEFSLHTEWVFSAFKYAEKNNVLIISSAGNSKFNLNIVNDYYPNDNIDNGKEISDNFVLVGAISKKLGKKFLYRDTNYGNIDVDLFAPGQEIYTAVPNNKYKMDNGTSLSATITSGVAALIYSYYPNLTASQIKHILMDSGLEYTFEVSTPTKEDKNKTTPFNQLSKSGKVLNAYNALIMADSISRN</sequence>
<dbReference type="InterPro" id="IPR015500">
    <property type="entry name" value="Peptidase_S8_subtilisin-rel"/>
</dbReference>
<dbReference type="Proteomes" id="UP001056837">
    <property type="component" value="Chromosome"/>
</dbReference>
<keyword evidence="2 5" id="KW-0645">Protease</keyword>
<evidence type="ECO:0000256" key="4">
    <source>
        <dbReference type="ARBA" id="ARBA00022825"/>
    </source>
</evidence>
<comment type="similarity">
    <text evidence="1 5">Belongs to the peptidase S8 family.</text>
</comment>
<dbReference type="InterPro" id="IPR036852">
    <property type="entry name" value="Peptidase_S8/S53_dom_sf"/>
</dbReference>
<dbReference type="SUPFAM" id="SSF52743">
    <property type="entry name" value="Subtilisin-like"/>
    <property type="match status" value="1"/>
</dbReference>
<dbReference type="Pfam" id="PF00082">
    <property type="entry name" value="Peptidase_S8"/>
    <property type="match status" value="1"/>
</dbReference>
<dbReference type="AlphaFoldDB" id="A0AAE9MNN4"/>
<dbReference type="InterPro" id="IPR050131">
    <property type="entry name" value="Peptidase_S8_subtilisin-like"/>
</dbReference>
<dbReference type="GO" id="GO:0006508">
    <property type="term" value="P:proteolysis"/>
    <property type="evidence" value="ECO:0007669"/>
    <property type="project" value="UniProtKB-KW"/>
</dbReference>
<proteinExistence type="inferred from homology"/>
<organism evidence="7 8">
    <name type="scientific">Tenacibaculum mesophilum</name>
    <dbReference type="NCBI Taxonomy" id="104268"/>
    <lineage>
        <taxon>Bacteria</taxon>
        <taxon>Pseudomonadati</taxon>
        <taxon>Bacteroidota</taxon>
        <taxon>Flavobacteriia</taxon>
        <taxon>Flavobacteriales</taxon>
        <taxon>Flavobacteriaceae</taxon>
        <taxon>Tenacibaculum</taxon>
    </lineage>
</organism>
<name>A0AAE9MNN4_9FLAO</name>
<reference evidence="7" key="1">
    <citation type="submission" date="2020-04" db="EMBL/GenBank/DDBJ databases">
        <title>Tenacibaculum mesophilum bac2.</title>
        <authorList>
            <person name="Li M."/>
        </authorList>
    </citation>
    <scope>NUCLEOTIDE SEQUENCE</scope>
    <source>
        <strain evidence="7">Bac2</strain>
    </source>
</reference>
<evidence type="ECO:0000313" key="8">
    <source>
        <dbReference type="Proteomes" id="UP001056837"/>
    </source>
</evidence>
<keyword evidence="3 5" id="KW-0378">Hydrolase</keyword>
<gene>
    <name evidence="7" type="ORF">HER15_09295</name>
</gene>
<evidence type="ECO:0000256" key="5">
    <source>
        <dbReference type="PROSITE-ProRule" id="PRU01240"/>
    </source>
</evidence>